<reference evidence="3" key="2">
    <citation type="journal article" date="2023" name="BMC Genomics">
        <title>Pest status, molecular evolution, and epigenetic factors derived from the genome assembly of Frankliniella fusca, a thysanopteran phytovirus vector.</title>
        <authorList>
            <person name="Catto M.A."/>
            <person name="Labadie P.E."/>
            <person name="Jacobson A.L."/>
            <person name="Kennedy G.G."/>
            <person name="Srinivasan R."/>
            <person name="Hunt B.G."/>
        </authorList>
    </citation>
    <scope>NUCLEOTIDE SEQUENCE</scope>
    <source>
        <strain evidence="3">PL_HMW_Pooled</strain>
    </source>
</reference>
<keyword evidence="4" id="KW-1185">Reference proteome</keyword>
<keyword evidence="2" id="KW-0812">Transmembrane</keyword>
<evidence type="ECO:0000313" key="4">
    <source>
        <dbReference type="Proteomes" id="UP001219518"/>
    </source>
</evidence>
<dbReference type="Proteomes" id="UP001219518">
    <property type="component" value="Unassembled WGS sequence"/>
</dbReference>
<evidence type="ECO:0000313" key="3">
    <source>
        <dbReference type="EMBL" id="KAK3930369.1"/>
    </source>
</evidence>
<proteinExistence type="predicted"/>
<evidence type="ECO:0000256" key="1">
    <source>
        <dbReference type="SAM" id="MobiDB-lite"/>
    </source>
</evidence>
<keyword evidence="2" id="KW-0472">Membrane</keyword>
<sequence>MTFNDVVEGLFVDGRCLSLSVAGAILLVGVGQLVAAAVVPGLPAPPPQPPSTTTTPSPTDAPRLASPLAGDDGNLSSSSTPSSAAPRSTKLAVVRSHAAWPLSRTTPTPVVSRLVLTPHPARQPPPHRGSRRYRTADVYRDAAGAGPTTVPSPTTLTSPTTLSAVTMASGSTARPTPLTTTSLVSLGTTRPSTAPPRPHPRDDRGGRAAWDAPTGNTGTLEDASNEQYYRRYYTSDVASSGPGPGAASNTSWWSAVQTGLPILGQGLGGLGHGLGQGLSTALRRVGHHHHVPHRPFVAAHWEDPDYGDSASGGSQVVAVGHPHPHPHAHQPVYYVADQNKKEDSWSDLTTKLIILAVIKLLIVKALSVGAFKLFIIGLVKIPIVFAHFALKFAFVVKFFKFIKEEQALAQLESRVADSRRCLQKMACDVGYRSQAVKGYADWVLWLMGLMKPILGEAKRNQLKGFIAAYKAGLGGRSCYRKYPCYANNMNSKRAKGAAGRRRLEGAAASNRTVEIDDAAGAREVDVDAAAASSSSASVEERIVYDPVNGNSTSIDN</sequence>
<feature type="region of interest" description="Disordered" evidence="1">
    <location>
        <begin position="167"/>
        <end position="223"/>
    </location>
</feature>
<feature type="compositionally biased region" description="Low complexity" evidence="1">
    <location>
        <begin position="175"/>
        <end position="189"/>
    </location>
</feature>
<feature type="transmembrane region" description="Helical" evidence="2">
    <location>
        <begin position="373"/>
        <end position="396"/>
    </location>
</feature>
<feature type="compositionally biased region" description="Low complexity" evidence="1">
    <location>
        <begin position="76"/>
        <end position="89"/>
    </location>
</feature>
<reference evidence="3" key="1">
    <citation type="submission" date="2021-07" db="EMBL/GenBank/DDBJ databases">
        <authorList>
            <person name="Catto M.A."/>
            <person name="Jacobson A."/>
            <person name="Kennedy G."/>
            <person name="Labadie P."/>
            <person name="Hunt B.G."/>
            <person name="Srinivasan R."/>
        </authorList>
    </citation>
    <scope>NUCLEOTIDE SEQUENCE</scope>
    <source>
        <strain evidence="3">PL_HMW_Pooled</strain>
        <tissue evidence="3">Head</tissue>
    </source>
</reference>
<accession>A0AAE1I0I0</accession>
<comment type="caution">
    <text evidence="3">The sequence shown here is derived from an EMBL/GenBank/DDBJ whole genome shotgun (WGS) entry which is preliminary data.</text>
</comment>
<name>A0AAE1I0I0_9NEOP</name>
<organism evidence="3 4">
    <name type="scientific">Frankliniella fusca</name>
    <dbReference type="NCBI Taxonomy" id="407009"/>
    <lineage>
        <taxon>Eukaryota</taxon>
        <taxon>Metazoa</taxon>
        <taxon>Ecdysozoa</taxon>
        <taxon>Arthropoda</taxon>
        <taxon>Hexapoda</taxon>
        <taxon>Insecta</taxon>
        <taxon>Pterygota</taxon>
        <taxon>Neoptera</taxon>
        <taxon>Paraneoptera</taxon>
        <taxon>Thysanoptera</taxon>
        <taxon>Terebrantia</taxon>
        <taxon>Thripoidea</taxon>
        <taxon>Thripidae</taxon>
        <taxon>Frankliniella</taxon>
    </lineage>
</organism>
<feature type="region of interest" description="Disordered" evidence="1">
    <location>
        <begin position="44"/>
        <end position="90"/>
    </location>
</feature>
<feature type="transmembrane region" description="Helical" evidence="2">
    <location>
        <begin position="20"/>
        <end position="42"/>
    </location>
</feature>
<gene>
    <name evidence="3" type="ORF">KUF71_005103</name>
</gene>
<dbReference type="AlphaFoldDB" id="A0AAE1I0I0"/>
<keyword evidence="2" id="KW-1133">Transmembrane helix</keyword>
<dbReference type="EMBL" id="JAHWGI010001411">
    <property type="protein sequence ID" value="KAK3930369.1"/>
    <property type="molecule type" value="Genomic_DNA"/>
</dbReference>
<protein>
    <submittedName>
        <fullName evidence="3">Protein Daple</fullName>
    </submittedName>
</protein>
<evidence type="ECO:0000256" key="2">
    <source>
        <dbReference type="SAM" id="Phobius"/>
    </source>
</evidence>